<evidence type="ECO:0000313" key="2">
    <source>
        <dbReference type="Proteomes" id="UP000752696"/>
    </source>
</evidence>
<feature type="non-terminal residue" evidence="1">
    <location>
        <position position="1"/>
    </location>
</feature>
<evidence type="ECO:0000313" key="1">
    <source>
        <dbReference type="EMBL" id="CAD1478708.1"/>
    </source>
</evidence>
<comment type="caution">
    <text evidence="1">The sequence shown here is derived from an EMBL/GenBank/DDBJ whole genome shotgun (WGS) entry which is preliminary data.</text>
</comment>
<keyword evidence="2" id="KW-1185">Reference proteome</keyword>
<dbReference type="EMBL" id="CAJDYZ010010961">
    <property type="protein sequence ID" value="CAD1478708.1"/>
    <property type="molecule type" value="Genomic_DNA"/>
</dbReference>
<sequence length="174" mass="19789">RGCSVIVWSLGPQDCVSVVASYTMCTADAWRIAKTTNYGILPRIMAFRRQRTDGLRTALRTNSFAAFTGQSDSRATYSSTIRQLIMELENCNSHGDHVPPQHENDPSGNKKWYRQASQRNHEIRVNHRQSAYYYLRRVTLKRKGFTVFSVILKAAATAYAHHAARSCHAKITLR</sequence>
<feature type="non-terminal residue" evidence="1">
    <location>
        <position position="174"/>
    </location>
</feature>
<organism evidence="1 2">
    <name type="scientific">Heterotrigona itama</name>
    <dbReference type="NCBI Taxonomy" id="395501"/>
    <lineage>
        <taxon>Eukaryota</taxon>
        <taxon>Metazoa</taxon>
        <taxon>Ecdysozoa</taxon>
        <taxon>Arthropoda</taxon>
        <taxon>Hexapoda</taxon>
        <taxon>Insecta</taxon>
        <taxon>Pterygota</taxon>
        <taxon>Neoptera</taxon>
        <taxon>Endopterygota</taxon>
        <taxon>Hymenoptera</taxon>
        <taxon>Apocrita</taxon>
        <taxon>Aculeata</taxon>
        <taxon>Apoidea</taxon>
        <taxon>Anthophila</taxon>
        <taxon>Apidae</taxon>
        <taxon>Heterotrigona</taxon>
    </lineage>
</organism>
<reference evidence="1" key="1">
    <citation type="submission" date="2020-07" db="EMBL/GenBank/DDBJ databases">
        <authorList>
            <person name="Nazaruddin N."/>
        </authorList>
    </citation>
    <scope>NUCLEOTIDE SEQUENCE</scope>
</reference>
<dbReference type="OrthoDB" id="7581295at2759"/>
<gene>
    <name evidence="1" type="ORF">MHI_LOCUS821471</name>
</gene>
<proteinExistence type="predicted"/>
<dbReference type="Proteomes" id="UP000752696">
    <property type="component" value="Unassembled WGS sequence"/>
</dbReference>
<dbReference type="AlphaFoldDB" id="A0A6V7HDV9"/>
<accession>A0A6V7HDV9</accession>
<protein>
    <submittedName>
        <fullName evidence="1">Uncharacterized protein</fullName>
    </submittedName>
</protein>
<name>A0A6V7HDV9_9HYME</name>